<dbReference type="GeneID" id="22284193"/>
<evidence type="ECO:0000313" key="9">
    <source>
        <dbReference type="Proteomes" id="UP000140929"/>
    </source>
</evidence>
<evidence type="ECO:0000256" key="4">
    <source>
        <dbReference type="ARBA" id="ARBA00022561"/>
    </source>
</evidence>
<evidence type="ECO:0000256" key="1">
    <source>
        <dbReference type="ARBA" id="ARBA00004328"/>
    </source>
</evidence>
<reference evidence="8 9" key="1">
    <citation type="submission" date="2014-08" db="EMBL/GenBank/DDBJ databases">
        <title>Complete genome of two new Torque teno mini virus species in the human oral cavity.</title>
        <authorList>
            <person name="Parras-Molto M."/>
            <person name="Lopez-Bueno A."/>
        </authorList>
    </citation>
    <scope>NUCLEOTIDE SEQUENCE [LARGE SCALE GENOMIC DNA]</scope>
    <source>
        <strain evidence="8">TTMV-ALH8</strain>
    </source>
</reference>
<feature type="region of interest" description="Disordered" evidence="7">
    <location>
        <begin position="596"/>
        <end position="631"/>
    </location>
</feature>
<evidence type="ECO:0000256" key="5">
    <source>
        <dbReference type="ARBA" id="ARBA00022844"/>
    </source>
</evidence>
<comment type="function">
    <text evidence="6">Self-assembles to form an icosahedral capsid.</text>
</comment>
<keyword evidence="4 6" id="KW-0167">Capsid protein</keyword>
<dbReference type="EMBL" id="KM259874">
    <property type="protein sequence ID" value="AIK19239.1"/>
    <property type="molecule type" value="Genomic_DNA"/>
</dbReference>
<keyword evidence="3 6" id="KW-1140">T=1 icosahedral capsid protein</keyword>
<evidence type="ECO:0000256" key="3">
    <source>
        <dbReference type="ARBA" id="ARBA00022431"/>
    </source>
</evidence>
<keyword evidence="9" id="KW-1185">Reference proteome</keyword>
<gene>
    <name evidence="8" type="ORF">ALH8_gp2</name>
</gene>
<accession>A0A076V410</accession>
<comment type="subcellular location">
    <subcellularLocation>
        <location evidence="1 6">Virion</location>
    </subcellularLocation>
</comment>
<evidence type="ECO:0000256" key="2">
    <source>
        <dbReference type="ARBA" id="ARBA00006131"/>
    </source>
</evidence>
<dbReference type="Pfam" id="PF02956">
    <property type="entry name" value="TT_ORF1"/>
    <property type="match status" value="1"/>
</dbReference>
<dbReference type="Proteomes" id="UP000140929">
    <property type="component" value="Segment"/>
</dbReference>
<comment type="similarity">
    <text evidence="2 6">Belongs to the anelloviridae capsid protein family.</text>
</comment>
<organism evidence="8 9">
    <name type="scientific">Torque teno mini virus ALH8</name>
    <dbReference type="NCBI Taxonomy" id="1535291"/>
    <lineage>
        <taxon>Viruses</taxon>
        <taxon>Monodnaviria</taxon>
        <taxon>Shotokuvirae</taxon>
        <taxon>Commensaviricota</taxon>
        <taxon>Cardeaviricetes</taxon>
        <taxon>Sanitavirales</taxon>
        <taxon>Anelloviridae</taxon>
        <taxon>Betatorquevirus</taxon>
        <taxon>Betatorquevirus homini16</taxon>
        <taxon>Torque teno mini virus 16</taxon>
    </lineage>
</organism>
<dbReference type="KEGG" id="vg:22284193"/>
<dbReference type="RefSeq" id="YP_009109713.1">
    <property type="nucleotide sequence ID" value="NC_025727.1"/>
</dbReference>
<keyword evidence="5 6" id="KW-0946">Virion</keyword>
<feature type="compositionally biased region" description="Acidic residues" evidence="7">
    <location>
        <begin position="613"/>
        <end position="623"/>
    </location>
</feature>
<proteinExistence type="inferred from homology"/>
<name>A0A076V410_9VIRU</name>
<evidence type="ECO:0000256" key="7">
    <source>
        <dbReference type="SAM" id="MobiDB-lite"/>
    </source>
</evidence>
<evidence type="ECO:0000313" key="8">
    <source>
        <dbReference type="EMBL" id="AIK19239.1"/>
    </source>
</evidence>
<dbReference type="InterPro" id="IPR004219">
    <property type="entry name" value="TTvirus_Unk"/>
</dbReference>
<protein>
    <recommendedName>
        <fullName evidence="6">Capsid protein</fullName>
    </recommendedName>
</protein>
<dbReference type="GO" id="GO:0039615">
    <property type="term" value="C:T=1 icosahedral viral capsid"/>
    <property type="evidence" value="ECO:0007669"/>
    <property type="project" value="UniProtKB-UniRule"/>
</dbReference>
<dbReference type="OrthoDB" id="3295at10239"/>
<sequence length="656" mass="77060">MPWYNYWPRRRRLRRYWRRPRKTLRRRYWRRPRWVRRPYKRKLRKIVLTQFQPKTIRKSKIKGPICLFQTTNKRLVNNFDMYETSEVPEHQPGGGGWGIKVFTLEGLYSEHIYGRNIWTVTNQDLPLVRYLGCSIRFYQSEYTDYVATYSNQLPLQSSLGMYNAMQPNIHLLLKNKITMPGLKTYKRKVPYKKVFVPPPTQLENKWYFQQNMAKTPLLMTRVTACSLNKFYIDPDHINTNLTITSLNVSLFSNRQFQDATDYHPKTVGTINYYLYSTTQNPPYNGPLKLKMLIPLTDTMIYKPGINYEEYKRNNTTKSWTDWKTEYTIYAGNPFHTNYLSVGEPVFLIGKKPSDLFSSEEGETSDYTTAELTKTIRYNPYNDQGQTNICYFKANFKSETSWQPPDNPDLTNENLPFWLLLWGFSDWHKKIKKHLHIDSSYILVMRHIPLALNTEYIVPLSDSFLQGKSPFSPEEQPIGADRTTWHPQFQHQAEAINTICSAGPGTTKIPDNYSVQGLMKYSFYFKWGGSPPPMSTIEDPIQQPTYPVPHNFNLTTSLQNPETDPASILWSFDQRRHSLTKKAIERLQKDTGIKTITVTGGSHFDPAPTISQEETSEESSEEEKETSLLEKLQQQQRQQRRLKLRIMKTLLKIQQLE</sequence>
<evidence type="ECO:0000256" key="6">
    <source>
        <dbReference type="RuleBase" id="RU361230"/>
    </source>
</evidence>